<dbReference type="PANTHER" id="PTHR14187">
    <property type="entry name" value="ALPHA KINASE/ELONGATION FACTOR 2 KINASE"/>
    <property type="match status" value="1"/>
</dbReference>
<dbReference type="Gene3D" id="3.90.640.10">
    <property type="entry name" value="Actin, Chain A, domain 4"/>
    <property type="match status" value="1"/>
</dbReference>
<evidence type="ECO:0000313" key="3">
    <source>
        <dbReference type="EMBL" id="PKK65892.1"/>
    </source>
</evidence>
<name>A0A2N1MW39_9GLOM</name>
<evidence type="ECO:0008006" key="5">
    <source>
        <dbReference type="Google" id="ProtNLM"/>
    </source>
</evidence>
<feature type="compositionally biased region" description="Polar residues" evidence="2">
    <location>
        <begin position="116"/>
        <end position="132"/>
    </location>
</feature>
<dbReference type="AlphaFoldDB" id="A0A2N1MW39"/>
<dbReference type="VEuPathDB" id="FungiDB:RhiirFUN_008325"/>
<proteinExistence type="predicted"/>
<protein>
    <recommendedName>
        <fullName evidence="5">Hsp70 family protein</fullName>
    </recommendedName>
</protein>
<dbReference type="VEuPathDB" id="FungiDB:RhiirA1_446422"/>
<sequence length="742" mass="85347">MASGIAGTILKLKTDFKKAKDECANLVEENKNLKQEIQVLKEKLQEKDKQIEKLQERDEEFEKLQQHVQNLEKQRSEELLQLQELEMISQDFQNELGLSELDETKENDIKVEENNEQQNYDSNNSTTFPSVDQNKENNKQKSSKKSFLYNNSDNFSESMNNEQKSSKESFIYNNSDRFSEILEEVNSNIQAIVGIDFGTTYSGFTCCHASSEEGIYSYDSWSDNVMFGHSSYGRKVTNMKTTTVLYYNHSYGSYDRTHTYGRQDRPVEFFKLYLGDSPDNLIPKLPVEYKKAITDYFTEISEVIIKVVKNRWVGIDFLENVLLVLTVPMGFSEKDKEIMRECVHDAKLIRNICSKKLQFITESEAAALYCMKYELEEHDLLTTGNSFMVVDCGGYTVDLSTCKLVGNNPLQLGKVTEYIRDFCGSAFIDKEFIKLLREKLGNRGIDLLIEVKYQEFQSLVHFSSSDLYSFLGRNAESFGIIVKEYAPSLVKYVSNDVRKIMEENNWVINVEYNDIKKMFDLIIDRIIRLIHIQISNSQETCSGIFLVGGFSENKYLQERIKQEFHHKVNTISVPYSPITVIADGAVIHGLSISSNLDKLEDNTNSNSSTRVLDYTYGIQFNSDWKNTDPPNRKTSDGKISKFISLVKRGTEVTSDQVFSFNFKPESGQTHIKFEVYYTNEDSAMYIDEPGMKLLGVLNADLPDTHIDNRSIDFGLIFGQNEITAFARNELNGQKFVTTFYYQ</sequence>
<feature type="coiled-coil region" evidence="1">
    <location>
        <begin position="9"/>
        <end position="88"/>
    </location>
</feature>
<dbReference type="PRINTS" id="PR00301">
    <property type="entry name" value="HEATSHOCK70"/>
</dbReference>
<accession>A0A2N1MW39</accession>
<organism evidence="3 4">
    <name type="scientific">Rhizophagus irregularis</name>
    <dbReference type="NCBI Taxonomy" id="588596"/>
    <lineage>
        <taxon>Eukaryota</taxon>
        <taxon>Fungi</taxon>
        <taxon>Fungi incertae sedis</taxon>
        <taxon>Mucoromycota</taxon>
        <taxon>Glomeromycotina</taxon>
        <taxon>Glomeromycetes</taxon>
        <taxon>Glomerales</taxon>
        <taxon>Glomeraceae</taxon>
        <taxon>Rhizophagus</taxon>
    </lineage>
</organism>
<feature type="compositionally biased region" description="Polar residues" evidence="2">
    <location>
        <begin position="148"/>
        <end position="163"/>
    </location>
</feature>
<dbReference type="PANTHER" id="PTHR14187:SF5">
    <property type="entry name" value="HEAT SHOCK 70 KDA PROTEIN 12A"/>
    <property type="match status" value="1"/>
</dbReference>
<feature type="region of interest" description="Disordered" evidence="2">
    <location>
        <begin position="113"/>
        <end position="166"/>
    </location>
</feature>
<dbReference type="Gene3D" id="3.30.420.40">
    <property type="match status" value="2"/>
</dbReference>
<evidence type="ECO:0000313" key="4">
    <source>
        <dbReference type="Proteomes" id="UP000233469"/>
    </source>
</evidence>
<dbReference type="EMBL" id="LLXL01001179">
    <property type="protein sequence ID" value="PKK65892.1"/>
    <property type="molecule type" value="Genomic_DNA"/>
</dbReference>
<gene>
    <name evidence="3" type="ORF">RhiirC2_853280</name>
</gene>
<keyword evidence="1" id="KW-0175">Coiled coil</keyword>
<reference evidence="3 4" key="2">
    <citation type="submission" date="2017-10" db="EMBL/GenBank/DDBJ databases">
        <title>Extensive intraspecific genome diversity in a model arbuscular mycorrhizal fungus.</title>
        <authorList>
            <person name="Chen E.C.H."/>
            <person name="Morin E."/>
            <person name="Baudet D."/>
            <person name="Noel J."/>
            <person name="Ndikumana S."/>
            <person name="Charron P."/>
            <person name="St-Onge C."/>
            <person name="Giorgi J."/>
            <person name="Grigoriev I.V."/>
            <person name="Roux C."/>
            <person name="Martin F.M."/>
            <person name="Corradi N."/>
        </authorList>
    </citation>
    <scope>NUCLEOTIDE SEQUENCE [LARGE SCALE GENOMIC DNA]</scope>
    <source>
        <strain evidence="3 4">C2</strain>
    </source>
</reference>
<evidence type="ECO:0000256" key="2">
    <source>
        <dbReference type="SAM" id="MobiDB-lite"/>
    </source>
</evidence>
<dbReference type="VEuPathDB" id="FungiDB:FUN_007923"/>
<evidence type="ECO:0000256" key="1">
    <source>
        <dbReference type="SAM" id="Coils"/>
    </source>
</evidence>
<reference evidence="3 4" key="1">
    <citation type="submission" date="2016-04" db="EMBL/GenBank/DDBJ databases">
        <title>Genome analyses suggest a sexual origin of heterokaryosis in a supposedly ancient asexual fungus.</title>
        <authorList>
            <person name="Ropars J."/>
            <person name="Sedzielewska K."/>
            <person name="Noel J."/>
            <person name="Charron P."/>
            <person name="Farinelli L."/>
            <person name="Marton T."/>
            <person name="Kruger M."/>
            <person name="Pelin A."/>
            <person name="Brachmann A."/>
            <person name="Corradi N."/>
        </authorList>
    </citation>
    <scope>NUCLEOTIDE SEQUENCE [LARGE SCALE GENOMIC DNA]</scope>
    <source>
        <strain evidence="3 4">C2</strain>
    </source>
</reference>
<dbReference type="Proteomes" id="UP000233469">
    <property type="component" value="Unassembled WGS sequence"/>
</dbReference>
<dbReference type="InterPro" id="IPR043129">
    <property type="entry name" value="ATPase_NBD"/>
</dbReference>
<dbReference type="SUPFAM" id="SSF53067">
    <property type="entry name" value="Actin-like ATPase domain"/>
    <property type="match status" value="2"/>
</dbReference>
<comment type="caution">
    <text evidence="3">The sequence shown here is derived from an EMBL/GenBank/DDBJ whole genome shotgun (WGS) entry which is preliminary data.</text>
</comment>